<keyword evidence="1" id="KW-0472">Membrane</keyword>
<reference evidence="2 3" key="1">
    <citation type="journal article" date="2011" name="Genome Res.">
        <title>Comparative genomics of citric-acid-producing Aspergillus niger ATCC 1015 versus enzyme-producing CBS 513.88.</title>
        <authorList>
            <person name="Andersen M.R."/>
            <person name="Salazar M.P."/>
            <person name="Schaap P.J."/>
            <person name="van de Vondervoort P.J."/>
            <person name="Culley D."/>
            <person name="Thykaer J."/>
            <person name="Frisvad J.C."/>
            <person name="Nielsen K.F."/>
            <person name="Albang R."/>
            <person name="Albermann K."/>
            <person name="Berka R.M."/>
            <person name="Braus G.H."/>
            <person name="Braus-Stromeyer S.A."/>
            <person name="Corrochano L.M."/>
            <person name="Dai Z."/>
            <person name="van Dijck P.W."/>
            <person name="Hofmann G."/>
            <person name="Lasure L.L."/>
            <person name="Magnuson J.K."/>
            <person name="Menke H."/>
            <person name="Meijer M."/>
            <person name="Meijer S.L."/>
            <person name="Nielsen J.B."/>
            <person name="Nielsen M.L."/>
            <person name="van Ooyen A.J."/>
            <person name="Pel H.J."/>
            <person name="Poulsen L."/>
            <person name="Samson R.A."/>
            <person name="Stam H."/>
            <person name="Tsang A."/>
            <person name="van den Brink J.M."/>
            <person name="Atkins A."/>
            <person name="Aerts A."/>
            <person name="Shapiro H."/>
            <person name="Pangilinan J."/>
            <person name="Salamov A."/>
            <person name="Lou Y."/>
            <person name="Lindquist E."/>
            <person name="Lucas S."/>
            <person name="Grimwood J."/>
            <person name="Grigoriev I.V."/>
            <person name="Kubicek C.P."/>
            <person name="Martinez D."/>
            <person name="van Peij N.N."/>
            <person name="Roubos J.A."/>
            <person name="Nielsen J."/>
            <person name="Baker S.E."/>
        </authorList>
    </citation>
    <scope>NUCLEOTIDE SEQUENCE [LARGE SCALE GENOMIC DNA]</scope>
    <source>
        <strain evidence="3">ATCC 1015 / CBS 113.46 / FGSC A1144 / LSHB Ac4 / NCTC 3858a / NRRL 328 / USDA 3528.7</strain>
    </source>
</reference>
<evidence type="ECO:0000256" key="1">
    <source>
        <dbReference type="SAM" id="Phobius"/>
    </source>
</evidence>
<dbReference type="EMBL" id="ACJE01000021">
    <property type="protein sequence ID" value="EHA18395.1"/>
    <property type="molecule type" value="Genomic_DNA"/>
</dbReference>
<dbReference type="HOGENOM" id="CLU_2026205_0_0_1"/>
<keyword evidence="1" id="KW-1133">Transmembrane helix</keyword>
<protein>
    <submittedName>
        <fullName evidence="2">Uncharacterized protein</fullName>
    </submittedName>
</protein>
<accession>G3YF58</accession>
<feature type="transmembrane region" description="Helical" evidence="1">
    <location>
        <begin position="85"/>
        <end position="108"/>
    </location>
</feature>
<sequence>MAFASSFTGTALGKAAALEPYKRDGVYRTLLVKRLPAACRSNSCSLAASKAPPCGDPSAHHTRSSWARIRGTKFLLIGLWACDNFFGLISVAGVILASAASWTGTSGLSHRLGAEKRSSVVR</sequence>
<evidence type="ECO:0000313" key="2">
    <source>
        <dbReference type="EMBL" id="EHA18395.1"/>
    </source>
</evidence>
<dbReference type="VEuPathDB" id="FungiDB:ASPNIDRAFT2_37999"/>
<name>G3YF58_ASPNA</name>
<gene>
    <name evidence="2" type="ORF">ASPNIDRAFT_37999</name>
</gene>
<organism evidence="2 3">
    <name type="scientific">Aspergillus niger (strain ATCC 1015 / CBS 113.46 / FGSC A1144 / LSHB Ac4 / NCTC 3858a / NRRL 328 / USDA 3528.7)</name>
    <dbReference type="NCBI Taxonomy" id="380704"/>
    <lineage>
        <taxon>Eukaryota</taxon>
        <taxon>Fungi</taxon>
        <taxon>Dikarya</taxon>
        <taxon>Ascomycota</taxon>
        <taxon>Pezizomycotina</taxon>
        <taxon>Eurotiomycetes</taxon>
        <taxon>Eurotiomycetidae</taxon>
        <taxon>Eurotiales</taxon>
        <taxon>Aspergillaceae</taxon>
        <taxon>Aspergillus</taxon>
        <taxon>Aspergillus subgen. Circumdati</taxon>
    </lineage>
</organism>
<proteinExistence type="predicted"/>
<comment type="caution">
    <text evidence="2">The sequence shown here is derived from an EMBL/GenBank/DDBJ whole genome shotgun (WGS) entry which is preliminary data.</text>
</comment>
<dbReference type="AlphaFoldDB" id="G3YF58"/>
<dbReference type="Proteomes" id="UP000009038">
    <property type="component" value="Unassembled WGS sequence"/>
</dbReference>
<evidence type="ECO:0000313" key="3">
    <source>
        <dbReference type="Proteomes" id="UP000009038"/>
    </source>
</evidence>
<keyword evidence="1" id="KW-0812">Transmembrane</keyword>